<name>A0AAD2JZA1_9AGAR</name>
<dbReference type="InterPro" id="IPR019734">
    <property type="entry name" value="TPR_rpt"/>
</dbReference>
<dbReference type="PROSITE" id="PS50005">
    <property type="entry name" value="TPR"/>
    <property type="match status" value="2"/>
</dbReference>
<dbReference type="SUPFAM" id="SSF48452">
    <property type="entry name" value="TPR-like"/>
    <property type="match status" value="1"/>
</dbReference>
<evidence type="ECO:0000313" key="4">
    <source>
        <dbReference type="EMBL" id="CAK5268629.1"/>
    </source>
</evidence>
<dbReference type="AlphaFoldDB" id="A0AAD2JZA1"/>
<dbReference type="PANTHER" id="PTHR16193:SF0">
    <property type="entry name" value="TETRATRICOPEPTIDE REPEAT PROTEIN 27"/>
    <property type="match status" value="1"/>
</dbReference>
<reference evidence="4" key="1">
    <citation type="submission" date="2023-11" db="EMBL/GenBank/DDBJ databases">
        <authorList>
            <person name="De Vega J J."/>
            <person name="De Vega J J."/>
        </authorList>
    </citation>
    <scope>NUCLEOTIDE SEQUENCE</scope>
</reference>
<dbReference type="Proteomes" id="UP001295794">
    <property type="component" value="Unassembled WGS sequence"/>
</dbReference>
<dbReference type="InterPro" id="IPR011990">
    <property type="entry name" value="TPR-like_helical_dom_sf"/>
</dbReference>
<dbReference type="InterPro" id="IPR013105">
    <property type="entry name" value="TPR_2"/>
</dbReference>
<dbReference type="Gene3D" id="1.25.40.10">
    <property type="entry name" value="Tetratricopeptide repeat domain"/>
    <property type="match status" value="1"/>
</dbReference>
<comment type="caution">
    <text evidence="4">The sequence shown here is derived from an EMBL/GenBank/DDBJ whole genome shotgun (WGS) entry which is preliminary data.</text>
</comment>
<dbReference type="InterPro" id="IPR044244">
    <property type="entry name" value="TTC27/Emw1"/>
</dbReference>
<evidence type="ECO:0000313" key="5">
    <source>
        <dbReference type="Proteomes" id="UP001295794"/>
    </source>
</evidence>
<keyword evidence="1" id="KW-0677">Repeat</keyword>
<proteinExistence type="predicted"/>
<evidence type="ECO:0000256" key="2">
    <source>
        <dbReference type="ARBA" id="ARBA00022803"/>
    </source>
</evidence>
<protein>
    <recommendedName>
        <fullName evidence="6">TPR-like protein</fullName>
    </recommendedName>
</protein>
<evidence type="ECO:0008006" key="6">
    <source>
        <dbReference type="Google" id="ProtNLM"/>
    </source>
</evidence>
<sequence length="862" mass="96882">MSSPSNYLPKAEYALLERSLLLGSWDTSIDSSSISDLAKSCVQGHFSVVLRHSITNTVLLPDEGDLFCISETTDDIVILIFAVAALHAFIQINWTGPELDFTVGEVLNRVDLDEDEINRRAIAELALGGEPAYHLARSAMLLRVSQRLLEKADADKCPSVRWWKLRTATVHEHLLDEAVALPDSFVSDLDVLLRAYDNDPELSGRLELEKGLLQHAMGQDKLAGELFVAASRATGMEYELTGALGKRTKFQVNELSQLILLAESHLRFEEQEDDRKADSDKIDTVVPDTLLLNDDTLLEKTMFTASSPSAHSRLSHLDPGSQPALHPLDQAILLAMCLNVRNTSPVHGLTSEQMMPYVSRVISHPRNWSVHTMALLLRARLESNRTRTVERATLQLQALIEQMPTSDSDITERLRFVHDLPLPSKWEMEKELATRFLSLGATRSALEIFERLEMWEDVVKCWQSMERPDKGIAIVRDLLEGRKAESEVVLARAKTATSDGRKASMDRAREAKLWCLLGDLEPENAVVHYEKAWDISKQTAGRAMRSLGAYYFAHADFTKAMECLQKAVLINPLLPRSWFMLGCAALRLENWQEAKRAFSRCVAIDEEDGEAWSNLASMYMRLGVQDASDDSDPTASVPFENKLLAYRALKQGLKSSYENWRMWYNYVIVSMQVGELSEACRAQGRVIELKGEGSVDEDVLERLVNALTRAATQDDGETEDVSPNQGKALFRPVKHLFEDIVLPRVSSSPRVFRAYAKMLIWEGRWDDALKASLDAYRCSAAGTIEQGDDIEKWREGVTDVEEVVDALKNLGPRVEVGDSKWRGQARSIVRTFMAKTKDAFEDEPEWATLTALLDALKKREDD</sequence>
<feature type="repeat" description="TPR" evidence="3">
    <location>
        <begin position="541"/>
        <end position="574"/>
    </location>
</feature>
<dbReference type="SMART" id="SM00028">
    <property type="entry name" value="TPR"/>
    <property type="match status" value="2"/>
</dbReference>
<evidence type="ECO:0000256" key="1">
    <source>
        <dbReference type="ARBA" id="ARBA00022737"/>
    </source>
</evidence>
<evidence type="ECO:0000256" key="3">
    <source>
        <dbReference type="PROSITE-ProRule" id="PRU00339"/>
    </source>
</evidence>
<dbReference type="Pfam" id="PF07719">
    <property type="entry name" value="TPR_2"/>
    <property type="match status" value="1"/>
</dbReference>
<gene>
    <name evidence="4" type="ORF">MYCIT1_LOCUS11920</name>
</gene>
<keyword evidence="2 3" id="KW-0802">TPR repeat</keyword>
<keyword evidence="5" id="KW-1185">Reference proteome</keyword>
<dbReference type="PANTHER" id="PTHR16193">
    <property type="entry name" value="TETRATRICOPEPTIDE REPEAT PROTEIN 27"/>
    <property type="match status" value="1"/>
</dbReference>
<organism evidence="4 5">
    <name type="scientific">Mycena citricolor</name>
    <dbReference type="NCBI Taxonomy" id="2018698"/>
    <lineage>
        <taxon>Eukaryota</taxon>
        <taxon>Fungi</taxon>
        <taxon>Dikarya</taxon>
        <taxon>Basidiomycota</taxon>
        <taxon>Agaricomycotina</taxon>
        <taxon>Agaricomycetes</taxon>
        <taxon>Agaricomycetidae</taxon>
        <taxon>Agaricales</taxon>
        <taxon>Marasmiineae</taxon>
        <taxon>Mycenaceae</taxon>
        <taxon>Mycena</taxon>
    </lineage>
</organism>
<accession>A0AAD2JZA1</accession>
<feature type="repeat" description="TPR" evidence="3">
    <location>
        <begin position="575"/>
        <end position="608"/>
    </location>
</feature>
<dbReference type="EMBL" id="CAVNYO010000138">
    <property type="protein sequence ID" value="CAK5268629.1"/>
    <property type="molecule type" value="Genomic_DNA"/>
</dbReference>